<protein>
    <submittedName>
        <fullName evidence="1">Uncharacterized protein</fullName>
    </submittedName>
</protein>
<proteinExistence type="predicted"/>
<sequence>MQNNNRFYQCPYTTWLYYNYPIIAQDSYRYHQRVYNDFYNQPEDYEEETNLFEEPIDEDTVKEDIVRVIRLIEERLQDEYTEIISTGLDKRVLRYIAETIVEYIDKNYDKYEGAGTADEKTAAAIRDLRKELPWIFKVMDMFGVLPATVTRFISRSILIAFGNLRPQVSTLTPPIRR</sequence>
<accession>A0A919S2Q2</accession>
<dbReference type="AlphaFoldDB" id="A0A919S2Q2"/>
<dbReference type="RefSeq" id="WP_212904839.1">
    <property type="nucleotide sequence ID" value="NZ_BOPZ01000028.1"/>
</dbReference>
<evidence type="ECO:0000313" key="1">
    <source>
        <dbReference type="EMBL" id="GIM30160.1"/>
    </source>
</evidence>
<keyword evidence="2" id="KW-1185">Reference proteome</keyword>
<gene>
    <name evidence="1" type="ORF">CPJCM30710_28260</name>
</gene>
<organism evidence="1 2">
    <name type="scientific">Clostridium polyendosporum</name>
    <dbReference type="NCBI Taxonomy" id="69208"/>
    <lineage>
        <taxon>Bacteria</taxon>
        <taxon>Bacillati</taxon>
        <taxon>Bacillota</taxon>
        <taxon>Clostridia</taxon>
        <taxon>Eubacteriales</taxon>
        <taxon>Clostridiaceae</taxon>
        <taxon>Clostridium</taxon>
    </lineage>
</organism>
<dbReference type="EMBL" id="BOPZ01000028">
    <property type="protein sequence ID" value="GIM30160.1"/>
    <property type="molecule type" value="Genomic_DNA"/>
</dbReference>
<comment type="caution">
    <text evidence="1">The sequence shown here is derived from an EMBL/GenBank/DDBJ whole genome shotgun (WGS) entry which is preliminary data.</text>
</comment>
<evidence type="ECO:0000313" key="2">
    <source>
        <dbReference type="Proteomes" id="UP000679179"/>
    </source>
</evidence>
<dbReference type="Proteomes" id="UP000679179">
    <property type="component" value="Unassembled WGS sequence"/>
</dbReference>
<reference evidence="1" key="1">
    <citation type="submission" date="2021-03" db="EMBL/GenBank/DDBJ databases">
        <title>Taxonomic study of Clostridium polyendosporum from meadow-gley soil under rice.</title>
        <authorList>
            <person name="Kobayashi H."/>
            <person name="Tanizawa Y."/>
            <person name="Yagura M."/>
        </authorList>
    </citation>
    <scope>NUCLEOTIDE SEQUENCE</scope>
    <source>
        <strain evidence="1">JCM 30710</strain>
    </source>
</reference>
<name>A0A919S2Q2_9CLOT</name>